<accession>A0A9X4QR11</accession>
<proteinExistence type="predicted"/>
<dbReference type="Pfam" id="PF02518">
    <property type="entry name" value="HATPase_c"/>
    <property type="match status" value="1"/>
</dbReference>
<evidence type="ECO:0000256" key="5">
    <source>
        <dbReference type="ARBA" id="ARBA00017322"/>
    </source>
</evidence>
<protein>
    <recommendedName>
        <fullName evidence="5">Oxygen sensor histidine kinase NreB</fullName>
        <ecNumber evidence="4">2.7.13.3</ecNumber>
    </recommendedName>
    <alternativeName>
        <fullName evidence="18">Nitrogen regulation protein B</fullName>
    </alternativeName>
</protein>
<keyword evidence="13 20" id="KW-0067">ATP-binding</keyword>
<evidence type="ECO:0000256" key="15">
    <source>
        <dbReference type="ARBA" id="ARBA00023012"/>
    </source>
</evidence>
<comment type="caution">
    <text evidence="20">The sequence shown here is derived from an EMBL/GenBank/DDBJ whole genome shotgun (WGS) entry which is preliminary data.</text>
</comment>
<keyword evidence="6" id="KW-0004">4Fe-4S</keyword>
<dbReference type="SUPFAM" id="SSF55874">
    <property type="entry name" value="ATPase domain of HSP90 chaperone/DNA topoisomerase II/histidine kinase"/>
    <property type="match status" value="1"/>
</dbReference>
<evidence type="ECO:0000256" key="14">
    <source>
        <dbReference type="ARBA" id="ARBA00023004"/>
    </source>
</evidence>
<dbReference type="Gene3D" id="3.30.565.10">
    <property type="entry name" value="Histidine kinase-like ATPase, C-terminal domain"/>
    <property type="match status" value="1"/>
</dbReference>
<dbReference type="EMBL" id="JAPDIA010000001">
    <property type="protein sequence ID" value="MDG0808105.1"/>
    <property type="molecule type" value="Genomic_DNA"/>
</dbReference>
<comment type="function">
    <text evidence="17">Member of the two-component regulatory system NreB/NreC involved in the control of dissimilatory nitrate/nitrite reduction in response to oxygen. NreB functions as a direct oxygen sensor histidine kinase which is autophosphorylated, in the absence of oxygen, probably at the conserved histidine residue, and transfers its phosphate group probably to a conserved aspartate residue of NreC. NreB/NreC activates the expression of the nitrate (narGHJI) and nitrite (nir) reductase operons, as well as the putative nitrate transporter gene narT.</text>
</comment>
<dbReference type="InterPro" id="IPR050482">
    <property type="entry name" value="Sensor_HK_TwoCompSys"/>
</dbReference>
<dbReference type="PANTHER" id="PTHR24421">
    <property type="entry name" value="NITRATE/NITRITE SENSOR PROTEIN NARX-RELATED"/>
    <property type="match status" value="1"/>
</dbReference>
<evidence type="ECO:0000259" key="19">
    <source>
        <dbReference type="PROSITE" id="PS50109"/>
    </source>
</evidence>
<comment type="catalytic activity">
    <reaction evidence="1">
        <text>ATP + protein L-histidine = ADP + protein N-phospho-L-histidine.</text>
        <dbReference type="EC" id="2.7.13.3"/>
    </reaction>
</comment>
<evidence type="ECO:0000256" key="11">
    <source>
        <dbReference type="ARBA" id="ARBA00022741"/>
    </source>
</evidence>
<evidence type="ECO:0000313" key="20">
    <source>
        <dbReference type="EMBL" id="MDG0808105.1"/>
    </source>
</evidence>
<dbReference type="AlphaFoldDB" id="A0A9X4QR11"/>
<keyword evidence="7" id="KW-0963">Cytoplasm</keyword>
<evidence type="ECO:0000256" key="18">
    <source>
        <dbReference type="ARBA" id="ARBA00030800"/>
    </source>
</evidence>
<feature type="domain" description="Histidine kinase" evidence="19">
    <location>
        <begin position="58"/>
        <end position="226"/>
    </location>
</feature>
<evidence type="ECO:0000256" key="10">
    <source>
        <dbReference type="ARBA" id="ARBA00022723"/>
    </source>
</evidence>
<evidence type="ECO:0000256" key="16">
    <source>
        <dbReference type="ARBA" id="ARBA00023014"/>
    </source>
</evidence>
<dbReference type="InterPro" id="IPR036890">
    <property type="entry name" value="HATPase_C_sf"/>
</dbReference>
<keyword evidence="11" id="KW-0547">Nucleotide-binding</keyword>
<dbReference type="InterPro" id="IPR005467">
    <property type="entry name" value="His_kinase_dom"/>
</dbReference>
<keyword evidence="21" id="KW-1185">Reference proteome</keyword>
<sequence length="232" mass="25543">MAMQSKVEPYLLFEERNRIAEELHDRICPHLFGITYAVHSAEHEWEEMTSSQHLALLRDIQEAAAEAARELRRTIYDLSVSDHGDASWLGGVESLLASQAKLSGVRIRFRPPAPDRRLSVHHQKALYRIIAESAANAIRHGECNAIDIKLTLRPCSATLRISDNGKGFDCAALRQGERSGFGLSEESSGFGLRNMKSLAAALGGSLQIDSEPGSGTRIVARLPLSDAREDKN</sequence>
<dbReference type="SMART" id="SM00387">
    <property type="entry name" value="HATPase_c"/>
    <property type="match status" value="1"/>
</dbReference>
<dbReference type="InterPro" id="IPR004358">
    <property type="entry name" value="Sig_transdc_His_kin-like_C"/>
</dbReference>
<gene>
    <name evidence="20" type="ORF">OMP40_00775</name>
</gene>
<evidence type="ECO:0000256" key="9">
    <source>
        <dbReference type="ARBA" id="ARBA00022679"/>
    </source>
</evidence>
<evidence type="ECO:0000256" key="13">
    <source>
        <dbReference type="ARBA" id="ARBA00022840"/>
    </source>
</evidence>
<keyword evidence="14" id="KW-0408">Iron</keyword>
<dbReference type="InterPro" id="IPR011712">
    <property type="entry name" value="Sig_transdc_His_kin_sub3_dim/P"/>
</dbReference>
<evidence type="ECO:0000256" key="1">
    <source>
        <dbReference type="ARBA" id="ARBA00000085"/>
    </source>
</evidence>
<evidence type="ECO:0000256" key="17">
    <source>
        <dbReference type="ARBA" id="ARBA00024827"/>
    </source>
</evidence>
<dbReference type="PROSITE" id="PS50109">
    <property type="entry name" value="HIS_KIN"/>
    <property type="match status" value="1"/>
</dbReference>
<comment type="cofactor">
    <cofactor evidence="2">
        <name>[4Fe-4S] cluster</name>
        <dbReference type="ChEBI" id="CHEBI:49883"/>
    </cofactor>
</comment>
<keyword evidence="8" id="KW-0597">Phosphoprotein</keyword>
<keyword evidence="9" id="KW-0808">Transferase</keyword>
<name>A0A9X4QR11_9BACL</name>
<keyword evidence="16" id="KW-0411">Iron-sulfur</keyword>
<dbReference type="EC" id="2.7.13.3" evidence="4"/>
<evidence type="ECO:0000256" key="12">
    <source>
        <dbReference type="ARBA" id="ARBA00022777"/>
    </source>
</evidence>
<evidence type="ECO:0000256" key="4">
    <source>
        <dbReference type="ARBA" id="ARBA00012438"/>
    </source>
</evidence>
<dbReference type="CDD" id="cd16917">
    <property type="entry name" value="HATPase_UhpB-NarQ-NarX-like"/>
    <property type="match status" value="1"/>
</dbReference>
<dbReference type="RefSeq" id="WP_277528362.1">
    <property type="nucleotide sequence ID" value="NZ_JAPDIA010000001.1"/>
</dbReference>
<dbReference type="GO" id="GO:0005737">
    <property type="term" value="C:cytoplasm"/>
    <property type="evidence" value="ECO:0007669"/>
    <property type="project" value="UniProtKB-SubCell"/>
</dbReference>
<dbReference type="GO" id="GO:0000155">
    <property type="term" value="F:phosphorelay sensor kinase activity"/>
    <property type="evidence" value="ECO:0007669"/>
    <property type="project" value="InterPro"/>
</dbReference>
<dbReference type="Gene3D" id="1.20.5.1930">
    <property type="match status" value="1"/>
</dbReference>
<keyword evidence="12" id="KW-0418">Kinase</keyword>
<comment type="subcellular location">
    <subcellularLocation>
        <location evidence="3">Cytoplasm</location>
    </subcellularLocation>
</comment>
<dbReference type="GO" id="GO:0046872">
    <property type="term" value="F:metal ion binding"/>
    <property type="evidence" value="ECO:0007669"/>
    <property type="project" value="UniProtKB-KW"/>
</dbReference>
<dbReference type="GO" id="GO:0016020">
    <property type="term" value="C:membrane"/>
    <property type="evidence" value="ECO:0007669"/>
    <property type="project" value="InterPro"/>
</dbReference>
<dbReference type="GO" id="GO:0005524">
    <property type="term" value="F:ATP binding"/>
    <property type="evidence" value="ECO:0007669"/>
    <property type="project" value="UniProtKB-KW"/>
</dbReference>
<dbReference type="PRINTS" id="PR00344">
    <property type="entry name" value="BCTRLSENSOR"/>
</dbReference>
<evidence type="ECO:0000256" key="3">
    <source>
        <dbReference type="ARBA" id="ARBA00004496"/>
    </source>
</evidence>
<evidence type="ECO:0000256" key="8">
    <source>
        <dbReference type="ARBA" id="ARBA00022553"/>
    </source>
</evidence>
<dbReference type="GO" id="GO:0046983">
    <property type="term" value="F:protein dimerization activity"/>
    <property type="evidence" value="ECO:0007669"/>
    <property type="project" value="InterPro"/>
</dbReference>
<evidence type="ECO:0000256" key="2">
    <source>
        <dbReference type="ARBA" id="ARBA00001966"/>
    </source>
</evidence>
<organism evidence="20 21">
    <name type="scientific">Cohnella rhizosphaerae</name>
    <dbReference type="NCBI Taxonomy" id="1457232"/>
    <lineage>
        <taxon>Bacteria</taxon>
        <taxon>Bacillati</taxon>
        <taxon>Bacillota</taxon>
        <taxon>Bacilli</taxon>
        <taxon>Bacillales</taxon>
        <taxon>Paenibacillaceae</taxon>
        <taxon>Cohnella</taxon>
    </lineage>
</organism>
<dbReference type="Pfam" id="PF07730">
    <property type="entry name" value="HisKA_3"/>
    <property type="match status" value="1"/>
</dbReference>
<dbReference type="Proteomes" id="UP001153404">
    <property type="component" value="Unassembled WGS sequence"/>
</dbReference>
<keyword evidence="15" id="KW-0902">Two-component regulatory system</keyword>
<evidence type="ECO:0000313" key="21">
    <source>
        <dbReference type="Proteomes" id="UP001153404"/>
    </source>
</evidence>
<evidence type="ECO:0000256" key="7">
    <source>
        <dbReference type="ARBA" id="ARBA00022490"/>
    </source>
</evidence>
<dbReference type="PANTHER" id="PTHR24421:SF10">
    <property type="entry name" value="NITRATE_NITRITE SENSOR PROTEIN NARQ"/>
    <property type="match status" value="1"/>
</dbReference>
<reference evidence="20" key="1">
    <citation type="submission" date="2022-10" db="EMBL/GenBank/DDBJ databases">
        <title>Comparative genomic analysis of Cohnella hashimotonis sp. nov., isolated from the International Space Station.</title>
        <authorList>
            <person name="Simpson A."/>
            <person name="Venkateswaran K."/>
        </authorList>
    </citation>
    <scope>NUCLEOTIDE SEQUENCE</scope>
    <source>
        <strain evidence="20">DSM 28161</strain>
    </source>
</reference>
<dbReference type="GO" id="GO:0051539">
    <property type="term" value="F:4 iron, 4 sulfur cluster binding"/>
    <property type="evidence" value="ECO:0007669"/>
    <property type="project" value="UniProtKB-KW"/>
</dbReference>
<keyword evidence="10" id="KW-0479">Metal-binding</keyword>
<dbReference type="InterPro" id="IPR003594">
    <property type="entry name" value="HATPase_dom"/>
</dbReference>
<evidence type="ECO:0000256" key="6">
    <source>
        <dbReference type="ARBA" id="ARBA00022485"/>
    </source>
</evidence>